<dbReference type="Pfam" id="PF01963">
    <property type="entry name" value="TraB_PrgY_gumN"/>
    <property type="match status" value="1"/>
</dbReference>
<dbReference type="InterPro" id="IPR005230">
    <property type="entry name" value="TraB_bac"/>
</dbReference>
<dbReference type="InterPro" id="IPR002816">
    <property type="entry name" value="TraB/PrgY/GumN_fam"/>
</dbReference>
<gene>
    <name evidence="2" type="ORF">S12H4_34232</name>
</gene>
<dbReference type="PANTHER" id="PTHR21530:SF7">
    <property type="entry name" value="TRAB DOMAIN-CONTAINING PROTEIN"/>
    <property type="match status" value="1"/>
</dbReference>
<reference evidence="2" key="1">
    <citation type="journal article" date="2014" name="Front. Microbiol.">
        <title>High frequency of phylogenetically diverse reductive dehalogenase-homologous genes in deep subseafloor sedimentary metagenomes.</title>
        <authorList>
            <person name="Kawai M."/>
            <person name="Futagami T."/>
            <person name="Toyoda A."/>
            <person name="Takaki Y."/>
            <person name="Nishi S."/>
            <person name="Hori S."/>
            <person name="Arai W."/>
            <person name="Tsubouchi T."/>
            <person name="Morono Y."/>
            <person name="Uchiyama I."/>
            <person name="Ito T."/>
            <person name="Fujiyama A."/>
            <person name="Inagaki F."/>
            <person name="Takami H."/>
        </authorList>
    </citation>
    <scope>NUCLEOTIDE SEQUENCE</scope>
    <source>
        <strain evidence="2">Expedition CK06-06</strain>
    </source>
</reference>
<dbReference type="AlphaFoldDB" id="X1TDV8"/>
<comment type="caution">
    <text evidence="2">The sequence shown here is derived from an EMBL/GenBank/DDBJ whole genome shotgun (WGS) entry which is preliminary data.</text>
</comment>
<dbReference type="EMBL" id="BARW01020239">
    <property type="protein sequence ID" value="GAI89531.1"/>
    <property type="molecule type" value="Genomic_DNA"/>
</dbReference>
<name>X1TDV8_9ZZZZ</name>
<evidence type="ECO:0000256" key="1">
    <source>
        <dbReference type="SAM" id="MobiDB-lite"/>
    </source>
</evidence>
<dbReference type="CDD" id="cd14726">
    <property type="entry name" value="TraB_PrgY-like"/>
    <property type="match status" value="1"/>
</dbReference>
<accession>X1TDV8</accession>
<protein>
    <recommendedName>
        <fullName evidence="3">TraB family protein</fullName>
    </recommendedName>
</protein>
<feature type="non-terminal residue" evidence="2">
    <location>
        <position position="222"/>
    </location>
</feature>
<organism evidence="2">
    <name type="scientific">marine sediment metagenome</name>
    <dbReference type="NCBI Taxonomy" id="412755"/>
    <lineage>
        <taxon>unclassified sequences</taxon>
        <taxon>metagenomes</taxon>
        <taxon>ecological metagenomes</taxon>
    </lineage>
</organism>
<dbReference type="InterPro" id="IPR046345">
    <property type="entry name" value="TraB_PrgY-like"/>
</dbReference>
<proteinExistence type="predicted"/>
<evidence type="ECO:0008006" key="3">
    <source>
        <dbReference type="Google" id="ProtNLM"/>
    </source>
</evidence>
<feature type="region of interest" description="Disordered" evidence="1">
    <location>
        <begin position="1"/>
        <end position="21"/>
    </location>
</feature>
<evidence type="ECO:0000313" key="2">
    <source>
        <dbReference type="EMBL" id="GAI89531.1"/>
    </source>
</evidence>
<dbReference type="PANTHER" id="PTHR21530">
    <property type="entry name" value="PHEROMONE SHUTDOWN PROTEIN"/>
    <property type="match status" value="1"/>
</dbReference>
<sequence>MKDQDNQMSTEHQENGTLNHETVTRLSLGDREFILVGTAHVSRRSVEEVREVILAEEPDRVCVEIDETRLNSLIKKQSWQNLNIGQVLRERKGFLLLANLVLSSFQRRLGLEMGVSPGEEMLTAVKICEEQGIAFSLCDRDIQVTLRRAWSLSSFWGKNKMLAAMLSSIFTREKLDAEEIERLKAKSTFQNMMDELASFLPSVKEVLIDERDRYLATRINNA</sequence>
<dbReference type="NCBIfam" id="TIGR00261">
    <property type="entry name" value="traB"/>
    <property type="match status" value="1"/>
</dbReference>